<dbReference type="InterPro" id="IPR029025">
    <property type="entry name" value="T3SS_substrate_exporter_C"/>
</dbReference>
<dbReference type="SUPFAM" id="SSF160544">
    <property type="entry name" value="EscU C-terminal domain-like"/>
    <property type="match status" value="1"/>
</dbReference>
<dbReference type="PANTHER" id="PTHR30531">
    <property type="entry name" value="FLAGELLAR BIOSYNTHETIC PROTEIN FLHB"/>
    <property type="match status" value="1"/>
</dbReference>
<name>A0A9J6RDK8_9BACI</name>
<dbReference type="PANTHER" id="PTHR30531:SF12">
    <property type="entry name" value="FLAGELLAR BIOSYNTHETIC PROTEIN FLHB"/>
    <property type="match status" value="1"/>
</dbReference>
<proteinExistence type="predicted"/>
<organism evidence="1 2">
    <name type="scientific">Natronobacillus azotifigens</name>
    <dbReference type="NCBI Taxonomy" id="472978"/>
    <lineage>
        <taxon>Bacteria</taxon>
        <taxon>Bacillati</taxon>
        <taxon>Bacillota</taxon>
        <taxon>Bacilli</taxon>
        <taxon>Bacillales</taxon>
        <taxon>Bacillaceae</taxon>
        <taxon>Natronobacillus</taxon>
    </lineage>
</organism>
<protein>
    <submittedName>
        <fullName evidence="1">EscU/YscU/HrcU family type III secretion system export apparatus switch protein</fullName>
    </submittedName>
</protein>
<comment type="caution">
    <text evidence="1">The sequence shown here is derived from an EMBL/GenBank/DDBJ whole genome shotgun (WGS) entry which is preliminary data.</text>
</comment>
<dbReference type="GO" id="GO:0005886">
    <property type="term" value="C:plasma membrane"/>
    <property type="evidence" value="ECO:0007669"/>
    <property type="project" value="TreeGrafter"/>
</dbReference>
<dbReference type="Pfam" id="PF01312">
    <property type="entry name" value="Bac_export_2"/>
    <property type="match status" value="1"/>
</dbReference>
<dbReference type="EMBL" id="JAPRAT010000016">
    <property type="protein sequence ID" value="MCZ0703412.1"/>
    <property type="molecule type" value="Genomic_DNA"/>
</dbReference>
<keyword evidence="2" id="KW-1185">Reference proteome</keyword>
<sequence length="90" mass="10090">MSKSYRNQKAVALQYDKGNESAPKVSATGKGYVAQQIIDRAAEANVPIQKDTTLVELLAELNINEKIPEDLYQAVAEVFAYIYQVDRQQK</sequence>
<dbReference type="Gene3D" id="3.40.1690.10">
    <property type="entry name" value="secretion proteins EscU"/>
    <property type="match status" value="1"/>
</dbReference>
<accession>A0A9J6RDK8</accession>
<reference evidence="1" key="1">
    <citation type="submission" date="2022-11" db="EMBL/GenBank/DDBJ databases">
        <title>WGS of Natronobacillus azotifigens 24KS-1, an anaerobic diazotrophic haloalkaliphile from soda-rich habitats.</title>
        <authorList>
            <person name="Sorokin D.Y."/>
            <person name="Merkel A.Y."/>
        </authorList>
    </citation>
    <scope>NUCLEOTIDE SEQUENCE</scope>
    <source>
        <strain evidence="1">24KS-1</strain>
    </source>
</reference>
<evidence type="ECO:0000313" key="2">
    <source>
        <dbReference type="Proteomes" id="UP001084197"/>
    </source>
</evidence>
<dbReference type="InterPro" id="IPR006135">
    <property type="entry name" value="T3SS_substrate_exporter"/>
</dbReference>
<dbReference type="GO" id="GO:0009306">
    <property type="term" value="P:protein secretion"/>
    <property type="evidence" value="ECO:0007669"/>
    <property type="project" value="InterPro"/>
</dbReference>
<dbReference type="RefSeq" id="WP_268780183.1">
    <property type="nucleotide sequence ID" value="NZ_JAPRAT010000016.1"/>
</dbReference>
<evidence type="ECO:0000313" key="1">
    <source>
        <dbReference type="EMBL" id="MCZ0703412.1"/>
    </source>
</evidence>
<dbReference type="Proteomes" id="UP001084197">
    <property type="component" value="Unassembled WGS sequence"/>
</dbReference>
<dbReference type="AlphaFoldDB" id="A0A9J6RDK8"/>
<gene>
    <name evidence="1" type="ORF">OWO01_09305</name>
</gene>